<dbReference type="Gene3D" id="3.40.50.1010">
    <property type="entry name" value="5'-nuclease"/>
    <property type="match status" value="1"/>
</dbReference>
<dbReference type="RefSeq" id="WP_187637106.1">
    <property type="nucleotide sequence ID" value="NZ_VZQQ01000028.1"/>
</dbReference>
<gene>
    <name evidence="2" type="ORF">F6X42_27205</name>
</gene>
<dbReference type="InterPro" id="IPR002716">
    <property type="entry name" value="PIN_dom"/>
</dbReference>
<reference evidence="2 3" key="1">
    <citation type="submission" date="2019-09" db="EMBL/GenBank/DDBJ databases">
        <title>Paraburkholderia podalyriae sp. nov., A South African Podalyria-associated rhizobium.</title>
        <authorList>
            <person name="Mavima L."/>
            <person name="Beukes C.W."/>
            <person name="Palmer M."/>
            <person name="De Meyer S.E."/>
            <person name="James E.K."/>
            <person name="Maluk M."/>
            <person name="Avontuur J.R."/>
            <person name="Chan W.Y."/>
            <person name="Venter S.N."/>
            <person name="Steenkamp E.T."/>
        </authorList>
    </citation>
    <scope>NUCLEOTIDE SEQUENCE [LARGE SCALE GENOMIC DNA]</scope>
    <source>
        <strain evidence="2 3">WC7.3b</strain>
    </source>
</reference>
<dbReference type="SUPFAM" id="SSF88723">
    <property type="entry name" value="PIN domain-like"/>
    <property type="match status" value="1"/>
</dbReference>
<dbReference type="InterPro" id="IPR029060">
    <property type="entry name" value="PIN-like_dom_sf"/>
</dbReference>
<proteinExistence type="predicted"/>
<feature type="domain" description="PIN" evidence="1">
    <location>
        <begin position="3"/>
        <end position="115"/>
    </location>
</feature>
<accession>A0ABR7PV42</accession>
<protein>
    <submittedName>
        <fullName evidence="2">PIN domain-containing protein</fullName>
    </submittedName>
</protein>
<evidence type="ECO:0000313" key="2">
    <source>
        <dbReference type="EMBL" id="MBC8750145.1"/>
    </source>
</evidence>
<dbReference type="EMBL" id="VZQQ01000028">
    <property type="protein sequence ID" value="MBC8750145.1"/>
    <property type="molecule type" value="Genomic_DNA"/>
</dbReference>
<evidence type="ECO:0000313" key="3">
    <source>
        <dbReference type="Proteomes" id="UP000736373"/>
    </source>
</evidence>
<dbReference type="Pfam" id="PF01850">
    <property type="entry name" value="PIN"/>
    <property type="match status" value="1"/>
</dbReference>
<keyword evidence="3" id="KW-1185">Reference proteome</keyword>
<comment type="caution">
    <text evidence="2">The sequence shown here is derived from an EMBL/GenBank/DDBJ whole genome shotgun (WGS) entry which is preliminary data.</text>
</comment>
<organism evidence="2 3">
    <name type="scientific">Paraburkholderia podalyriae</name>
    <dbReference type="NCBI Taxonomy" id="1938811"/>
    <lineage>
        <taxon>Bacteria</taxon>
        <taxon>Pseudomonadati</taxon>
        <taxon>Pseudomonadota</taxon>
        <taxon>Betaproteobacteria</taxon>
        <taxon>Burkholderiales</taxon>
        <taxon>Burkholderiaceae</taxon>
        <taxon>Paraburkholderia</taxon>
    </lineage>
</organism>
<name>A0ABR7PV42_9BURK</name>
<dbReference type="Proteomes" id="UP000736373">
    <property type="component" value="Unassembled WGS sequence"/>
</dbReference>
<sequence length="126" mass="13859">MSVLIDTSVWVDHFRRANARLVQLITSDQALTHPVVLVELACGTPPAPRARTLHDIGLLQHATHATWTEVMEFIEARQFYGRGCGSSDLTLLASTLMTPGASLWTLDKRLAQLAGELGIADMRDIH</sequence>
<evidence type="ECO:0000259" key="1">
    <source>
        <dbReference type="Pfam" id="PF01850"/>
    </source>
</evidence>